<feature type="transmembrane region" description="Helical" evidence="6">
    <location>
        <begin position="245"/>
        <end position="265"/>
    </location>
</feature>
<dbReference type="PANTHER" id="PTHR32322">
    <property type="entry name" value="INNER MEMBRANE TRANSPORTER"/>
    <property type="match status" value="1"/>
</dbReference>
<feature type="domain" description="EamA" evidence="7">
    <location>
        <begin position="9"/>
        <end position="138"/>
    </location>
</feature>
<dbReference type="GO" id="GO:0016020">
    <property type="term" value="C:membrane"/>
    <property type="evidence" value="ECO:0007669"/>
    <property type="project" value="UniProtKB-SubCell"/>
</dbReference>
<dbReference type="AlphaFoldDB" id="A0A4R2T3K5"/>
<feature type="domain" description="EamA" evidence="7">
    <location>
        <begin position="151"/>
        <end position="286"/>
    </location>
</feature>
<dbReference type="PROSITE" id="PS51257">
    <property type="entry name" value="PROKAR_LIPOPROTEIN"/>
    <property type="match status" value="1"/>
</dbReference>
<protein>
    <submittedName>
        <fullName evidence="8">EamA-like transporter family protein</fullName>
    </submittedName>
</protein>
<organism evidence="8 9">
    <name type="scientific">Cricetibacter osteomyelitidis</name>
    <dbReference type="NCBI Taxonomy" id="1521931"/>
    <lineage>
        <taxon>Bacteria</taxon>
        <taxon>Pseudomonadati</taxon>
        <taxon>Pseudomonadota</taxon>
        <taxon>Gammaproteobacteria</taxon>
        <taxon>Pasteurellales</taxon>
        <taxon>Pasteurellaceae</taxon>
        <taxon>Cricetibacter</taxon>
    </lineage>
</organism>
<dbReference type="InterPro" id="IPR000620">
    <property type="entry name" value="EamA_dom"/>
</dbReference>
<feature type="transmembrane region" description="Helical" evidence="6">
    <location>
        <begin position="149"/>
        <end position="170"/>
    </location>
</feature>
<feature type="transmembrane region" description="Helical" evidence="6">
    <location>
        <begin position="123"/>
        <end position="143"/>
    </location>
</feature>
<dbReference type="Proteomes" id="UP000295763">
    <property type="component" value="Unassembled WGS sequence"/>
</dbReference>
<dbReference type="InterPro" id="IPR050638">
    <property type="entry name" value="AA-Vitamin_Transporters"/>
</dbReference>
<feature type="transmembrane region" description="Helical" evidence="6">
    <location>
        <begin position="12"/>
        <end position="33"/>
    </location>
</feature>
<comment type="similarity">
    <text evidence="2">Belongs to the EamA transporter family.</text>
</comment>
<dbReference type="EMBL" id="SLYB01000007">
    <property type="protein sequence ID" value="TCP95826.1"/>
    <property type="molecule type" value="Genomic_DNA"/>
</dbReference>
<evidence type="ECO:0000256" key="4">
    <source>
        <dbReference type="ARBA" id="ARBA00022989"/>
    </source>
</evidence>
<evidence type="ECO:0000256" key="5">
    <source>
        <dbReference type="ARBA" id="ARBA00023136"/>
    </source>
</evidence>
<evidence type="ECO:0000256" key="6">
    <source>
        <dbReference type="SAM" id="Phobius"/>
    </source>
</evidence>
<feature type="transmembrane region" description="Helical" evidence="6">
    <location>
        <begin position="271"/>
        <end position="289"/>
    </location>
</feature>
<feature type="transmembrane region" description="Helical" evidence="6">
    <location>
        <begin position="39"/>
        <end position="57"/>
    </location>
</feature>
<reference evidence="8 9" key="1">
    <citation type="submission" date="2019-03" db="EMBL/GenBank/DDBJ databases">
        <title>Genomic Encyclopedia of Type Strains, Phase IV (KMG-IV): sequencing the most valuable type-strain genomes for metagenomic binning, comparative biology and taxonomic classification.</title>
        <authorList>
            <person name="Goeker M."/>
        </authorList>
    </citation>
    <scope>NUCLEOTIDE SEQUENCE [LARGE SCALE GENOMIC DNA]</scope>
    <source>
        <strain evidence="8 9">DSM 28404</strain>
    </source>
</reference>
<dbReference type="InterPro" id="IPR037185">
    <property type="entry name" value="EmrE-like"/>
</dbReference>
<evidence type="ECO:0000313" key="9">
    <source>
        <dbReference type="Proteomes" id="UP000295763"/>
    </source>
</evidence>
<name>A0A4R2T3K5_9PAST</name>
<dbReference type="RefSeq" id="WP_131976013.1">
    <property type="nucleotide sequence ID" value="NZ_SLYB01000007.1"/>
</dbReference>
<dbReference type="PANTHER" id="PTHR32322:SF2">
    <property type="entry name" value="EAMA DOMAIN-CONTAINING PROTEIN"/>
    <property type="match status" value="1"/>
</dbReference>
<feature type="transmembrane region" description="Helical" evidence="6">
    <location>
        <begin position="98"/>
        <end position="116"/>
    </location>
</feature>
<evidence type="ECO:0000259" key="7">
    <source>
        <dbReference type="Pfam" id="PF00892"/>
    </source>
</evidence>
<feature type="transmembrane region" description="Helical" evidence="6">
    <location>
        <begin position="182"/>
        <end position="203"/>
    </location>
</feature>
<evidence type="ECO:0000256" key="1">
    <source>
        <dbReference type="ARBA" id="ARBA00004141"/>
    </source>
</evidence>
<comment type="caution">
    <text evidence="8">The sequence shown here is derived from an EMBL/GenBank/DDBJ whole genome shotgun (WGS) entry which is preliminary data.</text>
</comment>
<evidence type="ECO:0000256" key="3">
    <source>
        <dbReference type="ARBA" id="ARBA00022692"/>
    </source>
</evidence>
<evidence type="ECO:0000256" key="2">
    <source>
        <dbReference type="ARBA" id="ARBA00007362"/>
    </source>
</evidence>
<dbReference type="SUPFAM" id="SSF103481">
    <property type="entry name" value="Multidrug resistance efflux transporter EmrE"/>
    <property type="match status" value="2"/>
</dbReference>
<comment type="subcellular location">
    <subcellularLocation>
        <location evidence="1">Membrane</location>
        <topology evidence="1">Multi-pass membrane protein</topology>
    </subcellularLocation>
</comment>
<sequence length="294" mass="32194">MFDIRSKTSAAVLLVIGCVVFGLGSIIVASVSVGAYAIAFWRLLVAAMIFLFLSRLFGQHFPRSRKAKNYALIAGLFLAFDLAFWHESIYAVGPGISTLLNSLQIFWLSAIGFIWFNERQSKVQAFGLFLAVAGVAFIGSPEFSHNDTALWGFISGVLSGFMLALSMVFVRKTHEVEKTQIFPLMLLISIGGMLSLIIPTLILDWGKILPATWAQVGWILVYGAVMQCFAWGLIAYAIPLLSLGLTGLLLLSEPVAALLIDYFFLGKTINAMQWFGALLTMAAIYLGSFKPKSK</sequence>
<accession>A0A4R2T3K5</accession>
<keyword evidence="3 6" id="KW-0812">Transmembrane</keyword>
<keyword evidence="5 6" id="KW-0472">Membrane</keyword>
<dbReference type="Pfam" id="PF00892">
    <property type="entry name" value="EamA"/>
    <property type="match status" value="2"/>
</dbReference>
<proteinExistence type="inferred from homology"/>
<keyword evidence="4 6" id="KW-1133">Transmembrane helix</keyword>
<keyword evidence="9" id="KW-1185">Reference proteome</keyword>
<dbReference type="OrthoDB" id="5625838at2"/>
<feature type="transmembrane region" description="Helical" evidence="6">
    <location>
        <begin position="69"/>
        <end position="86"/>
    </location>
</feature>
<feature type="transmembrane region" description="Helical" evidence="6">
    <location>
        <begin position="215"/>
        <end position="238"/>
    </location>
</feature>
<evidence type="ECO:0000313" key="8">
    <source>
        <dbReference type="EMBL" id="TCP95826.1"/>
    </source>
</evidence>
<gene>
    <name evidence="8" type="ORF">EDC44_107111</name>
</gene>